<organism evidence="11 12">
    <name type="scientific">Georgenia ruanii</name>
    <dbReference type="NCBI Taxonomy" id="348442"/>
    <lineage>
        <taxon>Bacteria</taxon>
        <taxon>Bacillati</taxon>
        <taxon>Actinomycetota</taxon>
        <taxon>Actinomycetes</taxon>
        <taxon>Micrococcales</taxon>
        <taxon>Bogoriellaceae</taxon>
        <taxon>Georgenia</taxon>
    </lineage>
</organism>
<dbReference type="GO" id="GO:0046983">
    <property type="term" value="F:protein dimerization activity"/>
    <property type="evidence" value="ECO:0007669"/>
    <property type="project" value="InterPro"/>
</dbReference>
<keyword evidence="9" id="KW-0812">Transmembrane</keyword>
<evidence type="ECO:0000256" key="2">
    <source>
        <dbReference type="ARBA" id="ARBA00012438"/>
    </source>
</evidence>
<evidence type="ECO:0000313" key="12">
    <source>
        <dbReference type="Proteomes" id="UP000429644"/>
    </source>
</evidence>
<dbReference type="GO" id="GO:0000155">
    <property type="term" value="F:phosphorelay sensor kinase activity"/>
    <property type="evidence" value="ECO:0007669"/>
    <property type="project" value="InterPro"/>
</dbReference>
<dbReference type="CDD" id="cd16917">
    <property type="entry name" value="HATPase_UhpB-NarQ-NarX-like"/>
    <property type="match status" value="1"/>
</dbReference>
<dbReference type="Gene3D" id="3.30.565.10">
    <property type="entry name" value="Histidine kinase-like ATPase, C-terminal domain"/>
    <property type="match status" value="1"/>
</dbReference>
<feature type="transmembrane region" description="Helical" evidence="9">
    <location>
        <begin position="20"/>
        <end position="41"/>
    </location>
</feature>
<dbReference type="EMBL" id="WHPD01002080">
    <property type="protein sequence ID" value="MPV88931.1"/>
    <property type="molecule type" value="Genomic_DNA"/>
</dbReference>
<protein>
    <recommendedName>
        <fullName evidence="2">histidine kinase</fullName>
        <ecNumber evidence="2">2.7.13.3</ecNumber>
    </recommendedName>
</protein>
<gene>
    <name evidence="11" type="ORF">GB882_09650</name>
</gene>
<dbReference type="Proteomes" id="UP000429644">
    <property type="component" value="Unassembled WGS sequence"/>
</dbReference>
<feature type="transmembrane region" description="Helical" evidence="9">
    <location>
        <begin position="146"/>
        <end position="171"/>
    </location>
</feature>
<keyword evidence="7" id="KW-0067">ATP-binding</keyword>
<dbReference type="AlphaFoldDB" id="A0A7J9UWC5"/>
<dbReference type="GO" id="GO:0005524">
    <property type="term" value="F:ATP binding"/>
    <property type="evidence" value="ECO:0007669"/>
    <property type="project" value="UniProtKB-KW"/>
</dbReference>
<dbReference type="InterPro" id="IPR036890">
    <property type="entry name" value="HATPase_C_sf"/>
</dbReference>
<dbReference type="InterPro" id="IPR011712">
    <property type="entry name" value="Sig_transdc_His_kin_sub3_dim/P"/>
</dbReference>
<evidence type="ECO:0000256" key="1">
    <source>
        <dbReference type="ARBA" id="ARBA00000085"/>
    </source>
</evidence>
<dbReference type="SUPFAM" id="SSF55874">
    <property type="entry name" value="ATPase domain of HSP90 chaperone/DNA topoisomerase II/histidine kinase"/>
    <property type="match status" value="1"/>
</dbReference>
<keyword evidence="3" id="KW-0597">Phosphoprotein</keyword>
<feature type="transmembrane region" description="Helical" evidence="9">
    <location>
        <begin position="115"/>
        <end position="134"/>
    </location>
</feature>
<evidence type="ECO:0000313" key="11">
    <source>
        <dbReference type="EMBL" id="MPV88931.1"/>
    </source>
</evidence>
<keyword evidence="4" id="KW-0808">Transferase</keyword>
<keyword evidence="6 11" id="KW-0418">Kinase</keyword>
<proteinExistence type="predicted"/>
<keyword evidence="5" id="KW-0547">Nucleotide-binding</keyword>
<accession>A0A7J9UWC5</accession>
<evidence type="ECO:0000256" key="4">
    <source>
        <dbReference type="ARBA" id="ARBA00022679"/>
    </source>
</evidence>
<evidence type="ECO:0000256" key="7">
    <source>
        <dbReference type="ARBA" id="ARBA00022840"/>
    </source>
</evidence>
<comment type="catalytic activity">
    <reaction evidence="1">
        <text>ATP + protein L-histidine = ADP + protein N-phospho-L-histidine.</text>
        <dbReference type="EC" id="2.7.13.3"/>
    </reaction>
</comment>
<evidence type="ECO:0000256" key="6">
    <source>
        <dbReference type="ARBA" id="ARBA00022777"/>
    </source>
</evidence>
<dbReference type="EC" id="2.7.13.3" evidence="2"/>
<evidence type="ECO:0000256" key="5">
    <source>
        <dbReference type="ARBA" id="ARBA00022741"/>
    </source>
</evidence>
<keyword evidence="12" id="KW-1185">Reference proteome</keyword>
<keyword evidence="9" id="KW-0472">Membrane</keyword>
<dbReference type="PANTHER" id="PTHR24421:SF10">
    <property type="entry name" value="NITRATE_NITRITE SENSOR PROTEIN NARQ"/>
    <property type="match status" value="1"/>
</dbReference>
<evidence type="ECO:0000259" key="10">
    <source>
        <dbReference type="Pfam" id="PF07730"/>
    </source>
</evidence>
<name>A0A7J9UWC5_9MICO</name>
<sequence length="412" mass="42522">MRPAATARPAPPALGWWQRTWRYLAAAGTGFALWVAISVDFIDSVEAGNGSELVAGGLLFLDAVLGLLGLGLLPLRRRFPTAVAVSTAALTALSASAVGPAALATVSLSTWRRRGRVVAVVVVWAGATALYELVVRRNVPGLGTSVLMTIGSAAFGVLACGICVATGYYVGARRELLAFWRERAETAEREHALAGERARAAERTRIAREMHDVLAHRISLVALHAGALTYRTDLDREETAAAAAVIQDNAHLALGELRQILGVLRAGETGSAEPPQPTLADLPALLADAAEAGTRVVADTAGLPGADRGALAGLPQTVSRTAFRIIQEALTNARKHAPGAEVRLGLAGHPGGRLALELSNGAAPSAGPAGPPGAGMGLAGLTERADLAGGALEHGLTADGRFVVRAWLPWPS</sequence>
<evidence type="ECO:0000256" key="3">
    <source>
        <dbReference type="ARBA" id="ARBA00022553"/>
    </source>
</evidence>
<dbReference type="InterPro" id="IPR050482">
    <property type="entry name" value="Sensor_HK_TwoCompSys"/>
</dbReference>
<keyword evidence="9" id="KW-1133">Transmembrane helix</keyword>
<reference evidence="11 12" key="1">
    <citation type="submission" date="2019-10" db="EMBL/GenBank/DDBJ databases">
        <title>Georgenia wutianyii sp. nov. and Georgenia yuyongxinii sp. nov. isolated from plateau pika (Ochotona curzoniae) in the Qinghai-Tibet plateau of China.</title>
        <authorList>
            <person name="Tian Z."/>
        </authorList>
    </citation>
    <scope>NUCLEOTIDE SEQUENCE [LARGE SCALE GENOMIC DNA]</scope>
    <source>
        <strain evidence="11 12">JCM 15130</strain>
    </source>
</reference>
<feature type="transmembrane region" description="Helical" evidence="9">
    <location>
        <begin position="79"/>
        <end position="103"/>
    </location>
</feature>
<feature type="domain" description="Signal transduction histidine kinase subgroup 3 dimerisation and phosphoacceptor" evidence="10">
    <location>
        <begin position="202"/>
        <end position="267"/>
    </location>
</feature>
<dbReference type="PANTHER" id="PTHR24421">
    <property type="entry name" value="NITRATE/NITRITE SENSOR PROTEIN NARX-RELATED"/>
    <property type="match status" value="1"/>
</dbReference>
<evidence type="ECO:0000256" key="8">
    <source>
        <dbReference type="ARBA" id="ARBA00023012"/>
    </source>
</evidence>
<comment type="caution">
    <text evidence="11">The sequence shown here is derived from an EMBL/GenBank/DDBJ whole genome shotgun (WGS) entry which is preliminary data.</text>
</comment>
<evidence type="ECO:0000256" key="9">
    <source>
        <dbReference type="SAM" id="Phobius"/>
    </source>
</evidence>
<keyword evidence="8" id="KW-0902">Two-component regulatory system</keyword>
<feature type="transmembrane region" description="Helical" evidence="9">
    <location>
        <begin position="53"/>
        <end position="73"/>
    </location>
</feature>
<dbReference type="Pfam" id="PF07730">
    <property type="entry name" value="HisKA_3"/>
    <property type="match status" value="1"/>
</dbReference>
<dbReference type="GO" id="GO:0016020">
    <property type="term" value="C:membrane"/>
    <property type="evidence" value="ECO:0007669"/>
    <property type="project" value="InterPro"/>
</dbReference>
<dbReference type="Gene3D" id="1.20.5.1930">
    <property type="match status" value="1"/>
</dbReference>